<comment type="caution">
    <text evidence="1">The sequence shown here is derived from an EMBL/GenBank/DDBJ whole genome shotgun (WGS) entry which is preliminary data.</text>
</comment>
<protein>
    <submittedName>
        <fullName evidence="1">Uncharacterized protein</fullName>
    </submittedName>
</protein>
<dbReference type="EMBL" id="PGGS01000123">
    <property type="protein sequence ID" value="PNH08581.1"/>
    <property type="molecule type" value="Genomic_DNA"/>
</dbReference>
<keyword evidence="2" id="KW-1185">Reference proteome</keyword>
<evidence type="ECO:0000313" key="2">
    <source>
        <dbReference type="Proteomes" id="UP000236333"/>
    </source>
</evidence>
<sequence length="42" mass="4711">MGNTMIKCDRSGCGGTMWWQGQRRNEVEDFEQLEGPGGKHLA</sequence>
<dbReference type="AlphaFoldDB" id="A0A2J8A7T2"/>
<gene>
    <name evidence="1" type="ORF">TSOC_004831</name>
</gene>
<name>A0A2J8A7T2_9CHLO</name>
<accession>A0A2J8A7T2</accession>
<dbReference type="Proteomes" id="UP000236333">
    <property type="component" value="Unassembled WGS sequence"/>
</dbReference>
<organism evidence="1 2">
    <name type="scientific">Tetrabaena socialis</name>
    <dbReference type="NCBI Taxonomy" id="47790"/>
    <lineage>
        <taxon>Eukaryota</taxon>
        <taxon>Viridiplantae</taxon>
        <taxon>Chlorophyta</taxon>
        <taxon>core chlorophytes</taxon>
        <taxon>Chlorophyceae</taxon>
        <taxon>CS clade</taxon>
        <taxon>Chlamydomonadales</taxon>
        <taxon>Tetrabaenaceae</taxon>
        <taxon>Tetrabaena</taxon>
    </lineage>
</organism>
<evidence type="ECO:0000313" key="1">
    <source>
        <dbReference type="EMBL" id="PNH08581.1"/>
    </source>
</evidence>
<proteinExistence type="predicted"/>
<reference evidence="1 2" key="1">
    <citation type="journal article" date="2017" name="Mol. Biol. Evol.">
        <title>The 4-celled Tetrabaena socialis nuclear genome reveals the essential components for genetic control of cell number at the origin of multicellularity in the volvocine lineage.</title>
        <authorList>
            <person name="Featherston J."/>
            <person name="Arakaki Y."/>
            <person name="Hanschen E.R."/>
            <person name="Ferris P.J."/>
            <person name="Michod R.E."/>
            <person name="Olson B.J.S.C."/>
            <person name="Nozaki H."/>
            <person name="Durand P.M."/>
        </authorList>
    </citation>
    <scope>NUCLEOTIDE SEQUENCE [LARGE SCALE GENOMIC DNA]</scope>
    <source>
        <strain evidence="1 2">NIES-571</strain>
    </source>
</reference>